<feature type="region of interest" description="Disordered" evidence="1">
    <location>
        <begin position="53"/>
        <end position="73"/>
    </location>
</feature>
<reference evidence="3" key="1">
    <citation type="submission" date="2013-06" db="EMBL/GenBank/DDBJ databases">
        <authorList>
            <person name="Zhao Q."/>
        </authorList>
    </citation>
    <scope>NUCLEOTIDE SEQUENCE</scope>
    <source>
        <strain evidence="3">cv. W1943</strain>
    </source>
</reference>
<dbReference type="AlphaFoldDB" id="A0A0E0N2W5"/>
<dbReference type="Proteomes" id="UP000008022">
    <property type="component" value="Unassembled WGS sequence"/>
</dbReference>
<evidence type="ECO:0000313" key="2">
    <source>
        <dbReference type="EnsemblPlants" id="ORUFI01G35280.1"/>
    </source>
</evidence>
<proteinExistence type="predicted"/>
<protein>
    <submittedName>
        <fullName evidence="2">Uncharacterized protein</fullName>
    </submittedName>
</protein>
<dbReference type="EnsemblPlants" id="ORUFI01G35280.1">
    <property type="protein sequence ID" value="ORUFI01G35280.1"/>
    <property type="gene ID" value="ORUFI01G35280"/>
</dbReference>
<dbReference type="HOGENOM" id="CLU_2501873_0_0_1"/>
<dbReference type="Gramene" id="ORUFI01G35280.1">
    <property type="protein sequence ID" value="ORUFI01G35280.1"/>
    <property type="gene ID" value="ORUFI01G35280"/>
</dbReference>
<sequence length="86" mass="8999">MAVATIAGLTLFPSLPFAASPCRRRIKFAAATVTSSFRQITAATIAAAVVADESSPQPSSSSRRSLQLSRSSRHPSPIWAAVGFPI</sequence>
<keyword evidence="3" id="KW-1185">Reference proteome</keyword>
<accession>A0A0E0N2W5</accession>
<organism evidence="2 3">
    <name type="scientific">Oryza rufipogon</name>
    <name type="common">Brownbeard rice</name>
    <name type="synonym">Asian wild rice</name>
    <dbReference type="NCBI Taxonomy" id="4529"/>
    <lineage>
        <taxon>Eukaryota</taxon>
        <taxon>Viridiplantae</taxon>
        <taxon>Streptophyta</taxon>
        <taxon>Embryophyta</taxon>
        <taxon>Tracheophyta</taxon>
        <taxon>Spermatophyta</taxon>
        <taxon>Magnoliopsida</taxon>
        <taxon>Liliopsida</taxon>
        <taxon>Poales</taxon>
        <taxon>Poaceae</taxon>
        <taxon>BOP clade</taxon>
        <taxon>Oryzoideae</taxon>
        <taxon>Oryzeae</taxon>
        <taxon>Oryzinae</taxon>
        <taxon>Oryza</taxon>
    </lineage>
</organism>
<evidence type="ECO:0000256" key="1">
    <source>
        <dbReference type="SAM" id="MobiDB-lite"/>
    </source>
</evidence>
<reference evidence="2" key="2">
    <citation type="submission" date="2015-06" db="UniProtKB">
        <authorList>
            <consortium name="EnsemblPlants"/>
        </authorList>
    </citation>
    <scope>IDENTIFICATION</scope>
</reference>
<evidence type="ECO:0000313" key="3">
    <source>
        <dbReference type="Proteomes" id="UP000008022"/>
    </source>
</evidence>
<name>A0A0E0N2W5_ORYRU</name>